<evidence type="ECO:0000256" key="2">
    <source>
        <dbReference type="ARBA" id="ARBA00022559"/>
    </source>
</evidence>
<dbReference type="InterPro" id="IPR036249">
    <property type="entry name" value="Thioredoxin-like_sf"/>
</dbReference>
<dbReference type="PROSITE" id="PS51355">
    <property type="entry name" value="GLUTATHIONE_PEROXID_3"/>
    <property type="match status" value="1"/>
</dbReference>
<reference evidence="7" key="1">
    <citation type="journal article" date="2019" name="Eur. J. Phycol.">
        <title>Effects of light and hydrogen peroxide on gene expression of newly identified antioxidant enzymes in the harmful algal bloom species Chattonella marina.</title>
        <authorList>
            <person name="Mukai K."/>
            <person name="Shimasaki Y."/>
            <person name="Qiu X."/>
            <person name="Kato-Unoki Y."/>
            <person name="Chen K."/>
            <person name="Khanam M.R.M."/>
            <person name="Oshima Y."/>
        </authorList>
    </citation>
    <scope>NUCLEOTIDE SEQUENCE</scope>
    <source>
        <strain evidence="7">NIES-1</strain>
    </source>
</reference>
<evidence type="ECO:0000256" key="4">
    <source>
        <dbReference type="RuleBase" id="RU000499"/>
    </source>
</evidence>
<feature type="chain" id="PRO_5016345230" description="Glutathione peroxidase" evidence="5">
    <location>
        <begin position="23"/>
        <end position="217"/>
    </location>
</feature>
<evidence type="ECO:0000256" key="5">
    <source>
        <dbReference type="SAM" id="SignalP"/>
    </source>
</evidence>
<dbReference type="Gene3D" id="3.40.30.10">
    <property type="entry name" value="Glutaredoxin"/>
    <property type="match status" value="1"/>
</dbReference>
<protein>
    <recommendedName>
        <fullName evidence="4">Glutathione peroxidase</fullName>
    </recommendedName>
</protein>
<dbReference type="CDD" id="cd00340">
    <property type="entry name" value="GSH_Peroxidase"/>
    <property type="match status" value="1"/>
</dbReference>
<dbReference type="InterPro" id="IPR000889">
    <property type="entry name" value="Glutathione_peroxidase"/>
</dbReference>
<dbReference type="InterPro" id="IPR013766">
    <property type="entry name" value="Thioredoxin_domain"/>
</dbReference>
<proteinExistence type="evidence at transcript level"/>
<dbReference type="EMBL" id="LC337663">
    <property type="protein sequence ID" value="BBB37584.1"/>
    <property type="molecule type" value="mRNA"/>
</dbReference>
<evidence type="ECO:0000256" key="3">
    <source>
        <dbReference type="ARBA" id="ARBA00023002"/>
    </source>
</evidence>
<name>A0A2Z5VKM7_CHAMQ</name>
<dbReference type="Pfam" id="PF00255">
    <property type="entry name" value="GSHPx"/>
    <property type="match status" value="1"/>
</dbReference>
<dbReference type="PANTHER" id="PTHR11592">
    <property type="entry name" value="GLUTATHIONE PEROXIDASE"/>
    <property type="match status" value="1"/>
</dbReference>
<feature type="signal peptide" evidence="5">
    <location>
        <begin position="1"/>
        <end position="22"/>
    </location>
</feature>
<dbReference type="PANTHER" id="PTHR11592:SF78">
    <property type="entry name" value="GLUTATHIONE PEROXIDASE"/>
    <property type="match status" value="1"/>
</dbReference>
<comment type="similarity">
    <text evidence="1 4">Belongs to the glutathione peroxidase family.</text>
</comment>
<evidence type="ECO:0000259" key="6">
    <source>
        <dbReference type="PROSITE" id="PS51352"/>
    </source>
</evidence>
<dbReference type="PROSITE" id="PS00763">
    <property type="entry name" value="GLUTATHIONE_PEROXID_2"/>
    <property type="match status" value="1"/>
</dbReference>
<evidence type="ECO:0000313" key="7">
    <source>
        <dbReference type="EMBL" id="BBB37584.1"/>
    </source>
</evidence>
<dbReference type="PRINTS" id="PR01011">
    <property type="entry name" value="GLUTPROXDASE"/>
</dbReference>
<feature type="domain" description="Thioredoxin" evidence="6">
    <location>
        <begin position="55"/>
        <end position="217"/>
    </location>
</feature>
<dbReference type="PROSITE" id="PS51352">
    <property type="entry name" value="THIOREDOXIN_2"/>
    <property type="match status" value="1"/>
</dbReference>
<dbReference type="GO" id="GO:0006979">
    <property type="term" value="P:response to oxidative stress"/>
    <property type="evidence" value="ECO:0007669"/>
    <property type="project" value="InterPro"/>
</dbReference>
<keyword evidence="5" id="KW-0732">Signal</keyword>
<dbReference type="FunFam" id="3.40.30.10:FF:000025">
    <property type="entry name" value="Glutathione peroxidase"/>
    <property type="match status" value="1"/>
</dbReference>
<accession>A0A2Z5VKM7</accession>
<evidence type="ECO:0000256" key="1">
    <source>
        <dbReference type="ARBA" id="ARBA00006926"/>
    </source>
</evidence>
<sequence length="217" mass="23409">MSVLSFASVFLVALIAFPLVSGFTYNHVSVKNAGRSSKVGNMKGLLDGILGGGKKSSAESIFEFEVEDSNGKLVKLSDYSGKKKGFLVVNVASACGLTASNYQELPQLYEKYGEEGLEILAFPCNQFGAQEPGSNAEIQKFAKARGAEFPVFSKIDVNGDAEHPLYTYLKSEKGELGGNDIKWNFSKFLVDAEGKPTGRYAPTTSPLAIEDDIKKLL</sequence>
<dbReference type="AlphaFoldDB" id="A0A2Z5VKM7"/>
<dbReference type="SUPFAM" id="SSF52833">
    <property type="entry name" value="Thioredoxin-like"/>
    <property type="match status" value="1"/>
</dbReference>
<dbReference type="InterPro" id="IPR029760">
    <property type="entry name" value="GPX_CS"/>
</dbReference>
<organism evidence="7">
    <name type="scientific">Chattonella marina var. antiqua</name>
    <name type="common">Red tide flagellate</name>
    <name type="synonym">Chattonella antiqua</name>
    <dbReference type="NCBI Taxonomy" id="859642"/>
    <lineage>
        <taxon>Eukaryota</taxon>
        <taxon>Sar</taxon>
        <taxon>Stramenopiles</taxon>
        <taxon>Ochrophyta</taxon>
        <taxon>Raphidophyceae</taxon>
        <taxon>Chattonellales</taxon>
        <taxon>Chattonellaceae</taxon>
        <taxon>Chattonella</taxon>
    </lineage>
</organism>
<keyword evidence="3 4" id="KW-0560">Oxidoreductase</keyword>
<keyword evidence="2 4" id="KW-0575">Peroxidase</keyword>
<dbReference type="GO" id="GO:0004601">
    <property type="term" value="F:peroxidase activity"/>
    <property type="evidence" value="ECO:0007669"/>
    <property type="project" value="UniProtKB-KW"/>
</dbReference>